<dbReference type="Proteomes" id="UP000465846">
    <property type="component" value="Chromosome"/>
</dbReference>
<dbReference type="InterPro" id="IPR019199">
    <property type="entry name" value="Virulence_VapD/CRISPR_Cas2"/>
</dbReference>
<evidence type="ECO:0000256" key="8">
    <source>
        <dbReference type="HAMAP-Rule" id="MF_01471"/>
    </source>
</evidence>
<dbReference type="GO" id="GO:0016787">
    <property type="term" value="F:hydrolase activity"/>
    <property type="evidence" value="ECO:0007669"/>
    <property type="project" value="UniProtKB-KW"/>
</dbReference>
<reference evidence="9 10" key="1">
    <citation type="submission" date="2020-02" db="EMBL/GenBank/DDBJ databases">
        <title>Whole genome sequence of Halogeometricum borinquense strain wsp4.</title>
        <authorList>
            <person name="Verma D.K."/>
            <person name="Gopal K."/>
            <person name="Prasad E.S."/>
        </authorList>
    </citation>
    <scope>NUCLEOTIDE SEQUENCE [LARGE SCALE GENOMIC DNA]</scope>
    <source>
        <strain evidence="10">wsp4</strain>
    </source>
</reference>
<comment type="function">
    <text evidence="8">CRISPR (clustered regularly interspaced short palindromic repeat), is an adaptive immune system that provides protection against mobile genetic elements (viruses, transposable elements and conjugative plasmids). CRISPR clusters contain sequences complementary to antecedent mobile elements and target invading nucleic acids. CRISPR clusters are transcribed and processed into CRISPR RNA (crRNA). Functions as a ssRNA-specific endoribonuclease. Involved in the integration of spacer DNA into the CRISPR cassette.</text>
</comment>
<evidence type="ECO:0000256" key="2">
    <source>
        <dbReference type="ARBA" id="ARBA00022722"/>
    </source>
</evidence>
<protein>
    <recommendedName>
        <fullName evidence="8">CRISPR-associated endoribonuclease Cas2</fullName>
        <ecNumber evidence="8">3.1.-.-</ecNumber>
    </recommendedName>
</protein>
<keyword evidence="2 8" id="KW-0540">Nuclease</keyword>
<dbReference type="SUPFAM" id="SSF143430">
    <property type="entry name" value="TTP0101/SSO1404-like"/>
    <property type="match status" value="1"/>
</dbReference>
<evidence type="ECO:0000256" key="5">
    <source>
        <dbReference type="ARBA" id="ARBA00022801"/>
    </source>
</evidence>
<dbReference type="EMBL" id="CP048739">
    <property type="protein sequence ID" value="QIB73531.1"/>
    <property type="molecule type" value="Genomic_DNA"/>
</dbReference>
<keyword evidence="6 8" id="KW-0460">Magnesium</keyword>
<evidence type="ECO:0000256" key="6">
    <source>
        <dbReference type="ARBA" id="ARBA00022842"/>
    </source>
</evidence>
<comment type="similarity">
    <text evidence="8">Belongs to the CRISPR-associated endoribonuclease Cas2 protein family.</text>
</comment>
<dbReference type="HAMAP" id="MF_01471">
    <property type="entry name" value="Cas2"/>
    <property type="match status" value="1"/>
</dbReference>
<keyword evidence="7 8" id="KW-0051">Antiviral defense</keyword>
<dbReference type="GeneID" id="44078550"/>
<comment type="subunit">
    <text evidence="8">Homodimer, forms a heterotetramer with a Cas1 homodimer.</text>
</comment>
<dbReference type="Gene3D" id="3.30.70.240">
    <property type="match status" value="1"/>
</dbReference>
<dbReference type="EC" id="3.1.-.-" evidence="8"/>
<dbReference type="AlphaFoldDB" id="A0A6C0UGY9"/>
<evidence type="ECO:0000313" key="9">
    <source>
        <dbReference type="EMBL" id="QIB73531.1"/>
    </source>
</evidence>
<evidence type="ECO:0000313" key="10">
    <source>
        <dbReference type="Proteomes" id="UP000465846"/>
    </source>
</evidence>
<feature type="binding site" evidence="8">
    <location>
        <position position="8"/>
    </location>
    <ligand>
        <name>Mg(2+)</name>
        <dbReference type="ChEBI" id="CHEBI:18420"/>
        <note>catalytic</note>
    </ligand>
</feature>
<proteinExistence type="inferred from homology"/>
<gene>
    <name evidence="8 9" type="primary">cas2</name>
    <name evidence="9" type="ORF">G3I44_04075</name>
</gene>
<dbReference type="GO" id="GO:0051607">
    <property type="term" value="P:defense response to virus"/>
    <property type="evidence" value="ECO:0007669"/>
    <property type="project" value="UniProtKB-UniRule"/>
</dbReference>
<keyword evidence="3 8" id="KW-0479">Metal-binding</keyword>
<keyword evidence="4 8" id="KW-0255">Endonuclease</keyword>
<dbReference type="PANTHER" id="PTHR34405">
    <property type="entry name" value="CRISPR-ASSOCIATED ENDORIBONUCLEASE CAS2"/>
    <property type="match status" value="1"/>
</dbReference>
<evidence type="ECO:0000256" key="4">
    <source>
        <dbReference type="ARBA" id="ARBA00022759"/>
    </source>
</evidence>
<dbReference type="InterPro" id="IPR021127">
    <property type="entry name" value="CRISPR_associated_Cas2"/>
</dbReference>
<organism evidence="9 10">
    <name type="scientific">Halogeometricum borinquense</name>
    <dbReference type="NCBI Taxonomy" id="60847"/>
    <lineage>
        <taxon>Archaea</taxon>
        <taxon>Methanobacteriati</taxon>
        <taxon>Methanobacteriota</taxon>
        <taxon>Stenosarchaea group</taxon>
        <taxon>Halobacteria</taxon>
        <taxon>Halobacteriales</taxon>
        <taxon>Haloferacaceae</taxon>
        <taxon>Halogeometricum</taxon>
    </lineage>
</organism>
<name>A0A6C0UGY9_9EURY</name>
<keyword evidence="5 8" id="KW-0378">Hydrolase</keyword>
<dbReference type="Pfam" id="PF09827">
    <property type="entry name" value="CRISPR_Cas2"/>
    <property type="match status" value="1"/>
</dbReference>
<dbReference type="CDD" id="cd09725">
    <property type="entry name" value="Cas2_I_II_III"/>
    <property type="match status" value="1"/>
</dbReference>
<accession>A0A6C0UGY9</accession>
<dbReference type="GO" id="GO:0043571">
    <property type="term" value="P:maintenance of CRISPR repeat elements"/>
    <property type="evidence" value="ECO:0007669"/>
    <property type="project" value="UniProtKB-UniRule"/>
</dbReference>
<comment type="cofactor">
    <cofactor evidence="1 8">
        <name>Mg(2+)</name>
        <dbReference type="ChEBI" id="CHEBI:18420"/>
    </cofactor>
</comment>
<dbReference type="NCBIfam" id="TIGR01573">
    <property type="entry name" value="cas2"/>
    <property type="match status" value="1"/>
</dbReference>
<evidence type="ECO:0000256" key="3">
    <source>
        <dbReference type="ARBA" id="ARBA00022723"/>
    </source>
</evidence>
<dbReference type="GO" id="GO:0046872">
    <property type="term" value="F:metal ion binding"/>
    <property type="evidence" value="ECO:0007669"/>
    <property type="project" value="UniProtKB-UniRule"/>
</dbReference>
<evidence type="ECO:0000256" key="1">
    <source>
        <dbReference type="ARBA" id="ARBA00001946"/>
    </source>
</evidence>
<sequence>MYVIVVYDVPAKRTHIYRKLLRRRLEHLQYSVFFGELTPGQVTSLKNEIENKIAPDDSIVVFESGNPDAFDFTTYGDTDDPGSRFT</sequence>
<evidence type="ECO:0000256" key="7">
    <source>
        <dbReference type="ARBA" id="ARBA00023118"/>
    </source>
</evidence>
<dbReference type="RefSeq" id="WP_163485580.1">
    <property type="nucleotide sequence ID" value="NZ_CP048739.1"/>
</dbReference>
<dbReference type="GO" id="GO:0004521">
    <property type="term" value="F:RNA endonuclease activity"/>
    <property type="evidence" value="ECO:0007669"/>
    <property type="project" value="InterPro"/>
</dbReference>